<gene>
    <name evidence="5 6 7 8 9 10 11 12" type="primary">LOC109724517</name>
</gene>
<dbReference type="RefSeq" id="XP_020108962.1">
    <property type="nucleotide sequence ID" value="XM_020253373.1"/>
</dbReference>
<dbReference type="Pfam" id="PF20431">
    <property type="entry name" value="E_motif"/>
    <property type="match status" value="1"/>
</dbReference>
<dbReference type="GeneID" id="109724517"/>
<proteinExistence type="predicted"/>
<feature type="repeat" description="PPR" evidence="3">
    <location>
        <begin position="438"/>
        <end position="468"/>
    </location>
</feature>
<dbReference type="FunFam" id="1.25.40.10:FF:000689">
    <property type="entry name" value="Tetratricopeptide repeat (TPR)-like superfamily protein"/>
    <property type="match status" value="1"/>
</dbReference>
<dbReference type="PANTHER" id="PTHR24015">
    <property type="entry name" value="OS07G0578800 PROTEIN-RELATED"/>
    <property type="match status" value="1"/>
</dbReference>
<dbReference type="RefSeq" id="XP_020108960.1">
    <property type="nucleotide sequence ID" value="XM_020253371.1"/>
</dbReference>
<feature type="repeat" description="PPR" evidence="3">
    <location>
        <begin position="134"/>
        <end position="168"/>
    </location>
</feature>
<dbReference type="GO" id="GO:0009451">
    <property type="term" value="P:RNA modification"/>
    <property type="evidence" value="ECO:0007669"/>
    <property type="project" value="InterPro"/>
</dbReference>
<evidence type="ECO:0000313" key="6">
    <source>
        <dbReference type="RefSeq" id="XP_020108957.1"/>
    </source>
</evidence>
<dbReference type="FunFam" id="1.25.40.10:FF:000227">
    <property type="entry name" value="Pentatricopeptide repeat-containing protein At3g13880"/>
    <property type="match status" value="1"/>
</dbReference>
<dbReference type="RefSeq" id="XP_020108963.1">
    <property type="nucleotide sequence ID" value="XM_020253374.1"/>
</dbReference>
<sequence length="772" mass="86694">MITKFKNHPWLYFSTTSCHPLPPSLFPHFQIQQQVNDLLSSLCKQKRFHEALRAFNSLQTQGSTFRLLPSTYAHLFLACSQLKSIHHGRLVHRHLSASSMRPDIVLSNHILNMYGKCGFMEEARKLFEEMPEINIVSWTSMISGFSQNCRENEAVDLYIRMLRSGLAPDQFALGSVVRTCAGLLNFLLGRQLHGHAVKSGYGSDRIVQNALVTMYSRADSIDDASLIFQRISDKDLISWGSMIAGFAQQGCELNSLYLFKEMINSGGCSPNEFHFGSAFSACGNINQLEFGQQLHGLCFKLRLDTEAFAGCSLSDMYARCRNLYSAKKAFYQIDMPDLVSWNSIIGAYSNAGLVDEAIVLFLEMRWLGLKPDDITVRCLLCACSDYSSLYQGQLVHSYLLKVGLDADVSVCNALLSMYTRCSDIFTALNLFEEIKAHDLISWNSILTACVQHRQLEEAFQLFKCMRSSMKDLDHITLNTILSACADLASFDIGKHIHAYSFKVGLETDIMVRNGLIDAYAKCGSLDDARKLFEMMGNNRDVFSWSSLIVGYAQFGYVKESLELFALMRSLGINPNHVTLVGVLTACSRVGFVNEGLYYYNIMEHEYGIVPTKEHSSCVIDLLARAGRLDEAAKFIDQMPFEPDIVMWKTLLAACRVRNNVEIGKRAAEAILKIDPSDSAAYVLLCSIYASSGHWDEFAMLKKLMKSSGVRKFPGKSWIKVNGELRVFIVEDRSQPESENVYTMLELLGIGMTEVGYVPKLSYCKESIKSSCQ</sequence>
<evidence type="ECO:0000313" key="9">
    <source>
        <dbReference type="RefSeq" id="XP_020108961.1"/>
    </source>
</evidence>
<reference evidence="4" key="1">
    <citation type="journal article" date="2015" name="Nat. Genet.">
        <title>The pineapple genome and the evolution of CAM photosynthesis.</title>
        <authorList>
            <person name="Ming R."/>
            <person name="VanBuren R."/>
            <person name="Wai C.M."/>
            <person name="Tang H."/>
            <person name="Schatz M.C."/>
            <person name="Bowers J.E."/>
            <person name="Lyons E."/>
            <person name="Wang M.L."/>
            <person name="Chen J."/>
            <person name="Biggers E."/>
            <person name="Zhang J."/>
            <person name="Huang L."/>
            <person name="Zhang L."/>
            <person name="Miao W."/>
            <person name="Zhang J."/>
            <person name="Ye Z."/>
            <person name="Miao C."/>
            <person name="Lin Z."/>
            <person name="Wang H."/>
            <person name="Zhou H."/>
            <person name="Yim W.C."/>
            <person name="Priest H.D."/>
            <person name="Zheng C."/>
            <person name="Woodhouse M."/>
            <person name="Edger P.P."/>
            <person name="Guyot R."/>
            <person name="Guo H.B."/>
            <person name="Guo H."/>
            <person name="Zheng G."/>
            <person name="Singh R."/>
            <person name="Sharma A."/>
            <person name="Min X."/>
            <person name="Zheng Y."/>
            <person name="Lee H."/>
            <person name="Gurtowski J."/>
            <person name="Sedlazeck F.J."/>
            <person name="Harkess A."/>
            <person name="McKain M.R."/>
            <person name="Liao Z."/>
            <person name="Fang J."/>
            <person name="Liu J."/>
            <person name="Zhang X."/>
            <person name="Zhang Q."/>
            <person name="Hu W."/>
            <person name="Qin Y."/>
            <person name="Wang K."/>
            <person name="Chen L.Y."/>
            <person name="Shirley N."/>
            <person name="Lin Y.R."/>
            <person name="Liu L.Y."/>
            <person name="Hernandez A.G."/>
            <person name="Wright C.L."/>
            <person name="Bulone V."/>
            <person name="Tuskan G.A."/>
            <person name="Heath K."/>
            <person name="Zee F."/>
            <person name="Moore P.H."/>
            <person name="Sunkar R."/>
            <person name="Leebens-Mack J.H."/>
            <person name="Mockler T."/>
            <person name="Bennetzen J.L."/>
            <person name="Freeling M."/>
            <person name="Sankoff D."/>
            <person name="Paterson A.H."/>
            <person name="Zhu X."/>
            <person name="Yang X."/>
            <person name="Smith J.A."/>
            <person name="Cushman J.C."/>
            <person name="Paull R.E."/>
            <person name="Yu Q."/>
        </authorList>
    </citation>
    <scope>NUCLEOTIDE SEQUENCE [LARGE SCALE GENOMIC DNA]</scope>
    <source>
        <strain evidence="4">cv. F153</strain>
    </source>
</reference>
<dbReference type="RefSeq" id="XP_020108958.1">
    <property type="nucleotide sequence ID" value="XM_020253369.1"/>
</dbReference>
<accession>A0A6P5GSX4</accession>
<dbReference type="FunFam" id="1.25.40.10:FF:000366">
    <property type="entry name" value="Pentatricopeptide (PPR) repeat-containing protein"/>
    <property type="match status" value="1"/>
</dbReference>
<dbReference type="InterPro" id="IPR002885">
    <property type="entry name" value="PPR_rpt"/>
</dbReference>
<keyword evidence="2" id="KW-0809">Transit peptide</keyword>
<evidence type="ECO:0000313" key="5">
    <source>
        <dbReference type="RefSeq" id="XP_020108956.1"/>
    </source>
</evidence>
<dbReference type="FunFam" id="1.25.40.10:FF:000031">
    <property type="entry name" value="Pentatricopeptide repeat-containing protein mitochondrial"/>
    <property type="match status" value="1"/>
</dbReference>
<dbReference type="OrthoDB" id="185373at2759"/>
<dbReference type="FunFam" id="1.25.40.10:FF:000381">
    <property type="entry name" value="Pentatricopeptide repeat-containing protein"/>
    <property type="match status" value="1"/>
</dbReference>
<dbReference type="PANTHER" id="PTHR24015:SF1672">
    <property type="entry name" value="OS06G0506100 PROTEIN"/>
    <property type="match status" value="1"/>
</dbReference>
<dbReference type="Gene3D" id="1.25.40.10">
    <property type="entry name" value="Tetratricopeptide repeat domain"/>
    <property type="match status" value="5"/>
</dbReference>
<dbReference type="AlphaFoldDB" id="A0A6P5GSX4"/>
<keyword evidence="4" id="KW-1185">Reference proteome</keyword>
<evidence type="ECO:0000313" key="10">
    <source>
        <dbReference type="RefSeq" id="XP_020108962.1"/>
    </source>
</evidence>
<feature type="repeat" description="PPR" evidence="3">
    <location>
        <begin position="337"/>
        <end position="371"/>
    </location>
</feature>
<evidence type="ECO:0000313" key="11">
    <source>
        <dbReference type="RefSeq" id="XP_020108963.1"/>
    </source>
</evidence>
<evidence type="ECO:0000313" key="4">
    <source>
        <dbReference type="Proteomes" id="UP000515123"/>
    </source>
</evidence>
<evidence type="ECO:0000256" key="1">
    <source>
        <dbReference type="ARBA" id="ARBA00022737"/>
    </source>
</evidence>
<feature type="repeat" description="PPR" evidence="3">
    <location>
        <begin position="508"/>
        <end position="538"/>
    </location>
</feature>
<name>A0A6P5GSX4_ANACO</name>
<dbReference type="InterPro" id="IPR046960">
    <property type="entry name" value="PPR_At4g14850-like_plant"/>
</dbReference>
<dbReference type="RefSeq" id="XP_020108957.1">
    <property type="nucleotide sequence ID" value="XM_020253368.1"/>
</dbReference>
<dbReference type="RefSeq" id="XP_020108961.1">
    <property type="nucleotide sequence ID" value="XM_020253372.1"/>
</dbReference>
<dbReference type="RefSeq" id="XP_020108956.1">
    <property type="nucleotide sequence ID" value="XM_020253367.1"/>
</dbReference>
<evidence type="ECO:0000313" key="12">
    <source>
        <dbReference type="RefSeq" id="XP_020108964.1"/>
    </source>
</evidence>
<evidence type="ECO:0000313" key="7">
    <source>
        <dbReference type="RefSeq" id="XP_020108958.1"/>
    </source>
</evidence>
<feature type="repeat" description="PPR" evidence="3">
    <location>
        <begin position="103"/>
        <end position="133"/>
    </location>
</feature>
<evidence type="ECO:0000256" key="2">
    <source>
        <dbReference type="ARBA" id="ARBA00022946"/>
    </source>
</evidence>
<dbReference type="RefSeq" id="XP_020108964.1">
    <property type="nucleotide sequence ID" value="XM_020253375.1"/>
</dbReference>
<keyword evidence="1" id="KW-0677">Repeat</keyword>
<dbReference type="PROSITE" id="PS51257">
    <property type="entry name" value="PROKAR_LIPOPROTEIN"/>
    <property type="match status" value="1"/>
</dbReference>
<dbReference type="GO" id="GO:0003723">
    <property type="term" value="F:RNA binding"/>
    <property type="evidence" value="ECO:0007669"/>
    <property type="project" value="InterPro"/>
</dbReference>
<dbReference type="NCBIfam" id="TIGR00756">
    <property type="entry name" value="PPR"/>
    <property type="match status" value="8"/>
</dbReference>
<feature type="repeat" description="PPR" evidence="3">
    <location>
        <begin position="540"/>
        <end position="574"/>
    </location>
</feature>
<evidence type="ECO:0000313" key="8">
    <source>
        <dbReference type="RefSeq" id="XP_020108960.1"/>
    </source>
</evidence>
<dbReference type="Proteomes" id="UP000515123">
    <property type="component" value="Linkage group 18"/>
</dbReference>
<dbReference type="FunFam" id="1.25.40.10:FF:000196">
    <property type="entry name" value="Pentatricopeptide repeat-containing protein At4g14850"/>
    <property type="match status" value="1"/>
</dbReference>
<evidence type="ECO:0000256" key="3">
    <source>
        <dbReference type="PROSITE-ProRule" id="PRU00708"/>
    </source>
</evidence>
<organism evidence="7">
    <name type="scientific">Ananas comosus</name>
    <name type="common">Pineapple</name>
    <name type="synonym">Ananas ananas</name>
    <dbReference type="NCBI Taxonomy" id="4615"/>
    <lineage>
        <taxon>Eukaryota</taxon>
        <taxon>Viridiplantae</taxon>
        <taxon>Streptophyta</taxon>
        <taxon>Embryophyta</taxon>
        <taxon>Tracheophyta</taxon>
        <taxon>Spermatophyta</taxon>
        <taxon>Magnoliopsida</taxon>
        <taxon>Liliopsida</taxon>
        <taxon>Poales</taxon>
        <taxon>Bromeliaceae</taxon>
        <taxon>Bromelioideae</taxon>
        <taxon>Ananas</taxon>
    </lineage>
</organism>
<dbReference type="PROSITE" id="PS51375">
    <property type="entry name" value="PPR"/>
    <property type="match status" value="6"/>
</dbReference>
<reference evidence="5 6" key="2">
    <citation type="submission" date="2025-04" db="UniProtKB">
        <authorList>
            <consortium name="RefSeq"/>
        </authorList>
    </citation>
    <scope>IDENTIFICATION</scope>
    <source>
        <tissue evidence="5 6">Leaf</tissue>
    </source>
</reference>
<dbReference type="InterPro" id="IPR046848">
    <property type="entry name" value="E_motif"/>
</dbReference>
<dbReference type="Pfam" id="PF01535">
    <property type="entry name" value="PPR"/>
    <property type="match status" value="6"/>
</dbReference>
<protein>
    <submittedName>
        <fullName evidence="5 6">Pentatricopeptide repeat-containing protein At3g53360, mitochondrial isoform X1</fullName>
    </submittedName>
</protein>
<dbReference type="Pfam" id="PF13041">
    <property type="entry name" value="PPR_2"/>
    <property type="match status" value="3"/>
</dbReference>
<dbReference type="InterPro" id="IPR011990">
    <property type="entry name" value="TPR-like_helical_dom_sf"/>
</dbReference>